<dbReference type="PANTHER" id="PTHR47053">
    <property type="entry name" value="MUREIN DD-ENDOPEPTIDASE MEPH-RELATED"/>
    <property type="match status" value="1"/>
</dbReference>
<evidence type="ECO:0000256" key="3">
    <source>
        <dbReference type="ARBA" id="ARBA00022801"/>
    </source>
</evidence>
<keyword evidence="3" id="KW-0378">Hydrolase</keyword>
<dbReference type="InterPro" id="IPR002477">
    <property type="entry name" value="Peptidoglycan-bd-like"/>
</dbReference>
<dbReference type="Pfam" id="PF00877">
    <property type="entry name" value="NLPC_P60"/>
    <property type="match status" value="1"/>
</dbReference>
<dbReference type="InterPro" id="IPR000064">
    <property type="entry name" value="NLP_P60_dom"/>
</dbReference>
<protein>
    <submittedName>
        <fullName evidence="7">C40 family peptidase</fullName>
    </submittedName>
</protein>
<dbReference type="InterPro" id="IPR036365">
    <property type="entry name" value="PGBD-like_sf"/>
</dbReference>
<keyword evidence="2" id="KW-0645">Protease</keyword>
<evidence type="ECO:0000256" key="4">
    <source>
        <dbReference type="ARBA" id="ARBA00022807"/>
    </source>
</evidence>
<keyword evidence="4" id="KW-0788">Thiol protease</keyword>
<dbReference type="InterPro" id="IPR038765">
    <property type="entry name" value="Papain-like_cys_pep_sf"/>
</dbReference>
<dbReference type="InterPro" id="IPR051202">
    <property type="entry name" value="Peptidase_C40"/>
</dbReference>
<dbReference type="SUPFAM" id="SSF54001">
    <property type="entry name" value="Cysteine proteinases"/>
    <property type="match status" value="1"/>
</dbReference>
<keyword evidence="5" id="KW-0732">Signal</keyword>
<comment type="similarity">
    <text evidence="1">Belongs to the peptidase C40 family.</text>
</comment>
<gene>
    <name evidence="7" type="ORF">JJB07_11805</name>
</gene>
<dbReference type="SUPFAM" id="SSF47090">
    <property type="entry name" value="PGBD-like"/>
    <property type="match status" value="1"/>
</dbReference>
<accession>A0ABS1JAM2</accession>
<evidence type="ECO:0000313" key="8">
    <source>
        <dbReference type="Proteomes" id="UP000602284"/>
    </source>
</evidence>
<evidence type="ECO:0000256" key="2">
    <source>
        <dbReference type="ARBA" id="ARBA00022670"/>
    </source>
</evidence>
<feature type="chain" id="PRO_5046384705" evidence="5">
    <location>
        <begin position="28"/>
        <end position="230"/>
    </location>
</feature>
<name>A0ABS1JAM2_9BACL</name>
<reference evidence="7 8" key="1">
    <citation type="submission" date="2021-01" db="EMBL/GenBank/DDBJ databases">
        <title>Tumebacillus sp. strain ITR2 16S ribosomal RNA gene Genome sequencing and assembly.</title>
        <authorList>
            <person name="Kang M."/>
        </authorList>
    </citation>
    <scope>NUCLEOTIDE SEQUENCE [LARGE SCALE GENOMIC DNA]</scope>
    <source>
        <strain evidence="7 8">ITR2</strain>
    </source>
</reference>
<dbReference type="RefSeq" id="WP_201635229.1">
    <property type="nucleotide sequence ID" value="NZ_JAEQNB010000003.1"/>
</dbReference>
<feature type="domain" description="NlpC/P60" evidence="6">
    <location>
        <begin position="111"/>
        <end position="230"/>
    </location>
</feature>
<evidence type="ECO:0000259" key="6">
    <source>
        <dbReference type="PROSITE" id="PS51935"/>
    </source>
</evidence>
<dbReference type="Gene3D" id="1.10.101.10">
    <property type="entry name" value="PGBD-like superfamily/PGBD"/>
    <property type="match status" value="1"/>
</dbReference>
<dbReference type="Pfam" id="PF01471">
    <property type="entry name" value="PG_binding_1"/>
    <property type="match status" value="1"/>
</dbReference>
<dbReference type="Proteomes" id="UP000602284">
    <property type="component" value="Unassembled WGS sequence"/>
</dbReference>
<dbReference type="PROSITE" id="PS51935">
    <property type="entry name" value="NLPC_P60"/>
    <property type="match status" value="1"/>
</dbReference>
<dbReference type="EMBL" id="JAEQNB010000003">
    <property type="protein sequence ID" value="MBL0387337.1"/>
    <property type="molecule type" value="Genomic_DNA"/>
</dbReference>
<evidence type="ECO:0000313" key="7">
    <source>
        <dbReference type="EMBL" id="MBL0387337.1"/>
    </source>
</evidence>
<organism evidence="7 8">
    <name type="scientific">Tumebacillus amylolyticus</name>
    <dbReference type="NCBI Taxonomy" id="2801339"/>
    <lineage>
        <taxon>Bacteria</taxon>
        <taxon>Bacillati</taxon>
        <taxon>Bacillota</taxon>
        <taxon>Bacilli</taxon>
        <taxon>Bacillales</taxon>
        <taxon>Alicyclobacillaceae</taxon>
        <taxon>Tumebacillus</taxon>
    </lineage>
</organism>
<evidence type="ECO:0000256" key="1">
    <source>
        <dbReference type="ARBA" id="ARBA00007074"/>
    </source>
</evidence>
<dbReference type="InterPro" id="IPR036366">
    <property type="entry name" value="PGBDSf"/>
</dbReference>
<feature type="signal peptide" evidence="5">
    <location>
        <begin position="1"/>
        <end position="27"/>
    </location>
</feature>
<sequence>MKRIVQALFVAALVFVAPSLSTVQAHAAVPYGQTLITIGSTGNDVTQVQADLRLLGYFTYPENTGYYGEITADAVRAFQRDHGIEVNGKVGTETGPAIQAAASKLRAAKGTTTADQVIDTAEKYLGTPYAWGGRTPSGFDCSGFVGYVLSQYDVSAPRTAADMYASGSGVDSLKAGDLVFFTTYGAGATHVGLYIGNDQFISATSSHGVKIDSLHDSYWGPRYIGARSYL</sequence>
<dbReference type="PANTHER" id="PTHR47053:SF1">
    <property type="entry name" value="MUREIN DD-ENDOPEPTIDASE MEPH-RELATED"/>
    <property type="match status" value="1"/>
</dbReference>
<comment type="caution">
    <text evidence="7">The sequence shown here is derived from an EMBL/GenBank/DDBJ whole genome shotgun (WGS) entry which is preliminary data.</text>
</comment>
<dbReference type="Gene3D" id="3.90.1720.10">
    <property type="entry name" value="endopeptidase domain like (from Nostoc punctiforme)"/>
    <property type="match status" value="1"/>
</dbReference>
<evidence type="ECO:0000256" key="5">
    <source>
        <dbReference type="SAM" id="SignalP"/>
    </source>
</evidence>
<proteinExistence type="inferred from homology"/>
<keyword evidence="8" id="KW-1185">Reference proteome</keyword>